<protein>
    <submittedName>
        <fullName evidence="2">Uncharacterized protein</fullName>
    </submittedName>
</protein>
<sequence>MDNGGNIDPNGRPNTSTGSDWVSSGFGVQSGGIGRGMAVGVVRVNDTVRYISPRLFGLFEVIVGASTTKPFARFLVRGRGPRS</sequence>
<dbReference type="EMBL" id="BAAAEN010000009">
    <property type="protein sequence ID" value="GAA0508074.1"/>
    <property type="molecule type" value="Genomic_DNA"/>
</dbReference>
<accession>A0ABN1BYA3</accession>
<keyword evidence="3" id="KW-1185">Reference proteome</keyword>
<evidence type="ECO:0000313" key="3">
    <source>
        <dbReference type="Proteomes" id="UP001501706"/>
    </source>
</evidence>
<dbReference type="RefSeq" id="WP_132980550.1">
    <property type="nucleotide sequence ID" value="NZ_BAAAEN010000009.1"/>
</dbReference>
<dbReference type="Proteomes" id="UP001501706">
    <property type="component" value="Unassembled WGS sequence"/>
</dbReference>
<evidence type="ECO:0000256" key="1">
    <source>
        <dbReference type="SAM" id="MobiDB-lite"/>
    </source>
</evidence>
<evidence type="ECO:0000313" key="2">
    <source>
        <dbReference type="EMBL" id="GAA0508074.1"/>
    </source>
</evidence>
<reference evidence="2 3" key="1">
    <citation type="journal article" date="2019" name="Int. J. Syst. Evol. Microbiol.">
        <title>The Global Catalogue of Microorganisms (GCM) 10K type strain sequencing project: providing services to taxonomists for standard genome sequencing and annotation.</title>
        <authorList>
            <consortium name="The Broad Institute Genomics Platform"/>
            <consortium name="The Broad Institute Genome Sequencing Center for Infectious Disease"/>
            <person name="Wu L."/>
            <person name="Ma J."/>
        </authorList>
    </citation>
    <scope>NUCLEOTIDE SEQUENCE [LARGE SCALE GENOMIC DNA]</scope>
    <source>
        <strain evidence="2 3">JCM 14330</strain>
    </source>
</reference>
<feature type="region of interest" description="Disordered" evidence="1">
    <location>
        <begin position="1"/>
        <end position="23"/>
    </location>
</feature>
<organism evidence="2 3">
    <name type="scientific">Pigmentiphaga daeguensis</name>
    <dbReference type="NCBI Taxonomy" id="414049"/>
    <lineage>
        <taxon>Bacteria</taxon>
        <taxon>Pseudomonadati</taxon>
        <taxon>Pseudomonadota</taxon>
        <taxon>Betaproteobacteria</taxon>
        <taxon>Burkholderiales</taxon>
        <taxon>Alcaligenaceae</taxon>
        <taxon>Pigmentiphaga</taxon>
    </lineage>
</organism>
<comment type="caution">
    <text evidence="2">The sequence shown here is derived from an EMBL/GenBank/DDBJ whole genome shotgun (WGS) entry which is preliminary data.</text>
</comment>
<gene>
    <name evidence="2" type="ORF">GCM10009097_26480</name>
</gene>
<proteinExistence type="predicted"/>
<feature type="compositionally biased region" description="Polar residues" evidence="1">
    <location>
        <begin position="12"/>
        <end position="22"/>
    </location>
</feature>
<name>A0ABN1BYA3_9BURK</name>